<dbReference type="PATRIC" id="fig|1303.84.peg.1036"/>
<accession>A0A139QR82</accession>
<dbReference type="AlphaFoldDB" id="A0A139QR82"/>
<dbReference type="EMBL" id="LQZB01000091">
    <property type="protein sequence ID" value="KXU05029.1"/>
    <property type="molecule type" value="Genomic_DNA"/>
</dbReference>
<sequence>MTAKKEIIQKITTTDLIIKEFQEKYKAIAESKELSAIGIENRLQAIRNEYQEKYSAAIGAILTALDTALTQLEKSWKKSTIGNLDNAGYQAGLQTALLMLKNPEIALEDAQNLVSHYVDDYSAIGAIRGVLSGREDETAQGILNSLPRDNRQRNRELLNKFKVSLESSQNNNIEHLSEFQFFGWLQFMERFEDDLTLEVDW</sequence>
<reference evidence="1 2" key="1">
    <citation type="submission" date="2016-01" db="EMBL/GenBank/DDBJ databases">
        <title>Highly variable Streptococcus oralis are common among viridans streptococci isolated from primates.</title>
        <authorList>
            <person name="Denapaite D."/>
            <person name="Rieger M."/>
            <person name="Koendgen S."/>
            <person name="Brueckner R."/>
            <person name="Ochigava I."/>
            <person name="Kappeler P."/>
            <person name="Maetz-Rensing K."/>
            <person name="Leendertz F."/>
            <person name="Hakenbeck R."/>
        </authorList>
    </citation>
    <scope>NUCLEOTIDE SEQUENCE [LARGE SCALE GENOMIC DNA]</scope>
    <source>
        <strain evidence="1 2">DD24</strain>
    </source>
</reference>
<dbReference type="Proteomes" id="UP000070353">
    <property type="component" value="Unassembled WGS sequence"/>
</dbReference>
<protein>
    <submittedName>
        <fullName evidence="1">Uncharacterized protein</fullName>
    </submittedName>
</protein>
<comment type="caution">
    <text evidence="1">The sequence shown here is derived from an EMBL/GenBank/DDBJ whole genome shotgun (WGS) entry which is preliminary data.</text>
</comment>
<dbReference type="OrthoDB" id="5593847at2"/>
<proteinExistence type="predicted"/>
<gene>
    <name evidence="1" type="ORF">SORDD24_00956</name>
</gene>
<evidence type="ECO:0000313" key="1">
    <source>
        <dbReference type="EMBL" id="KXU05029.1"/>
    </source>
</evidence>
<organism evidence="1 2">
    <name type="scientific">Streptococcus oralis</name>
    <dbReference type="NCBI Taxonomy" id="1303"/>
    <lineage>
        <taxon>Bacteria</taxon>
        <taxon>Bacillati</taxon>
        <taxon>Bacillota</taxon>
        <taxon>Bacilli</taxon>
        <taxon>Lactobacillales</taxon>
        <taxon>Streptococcaceae</taxon>
        <taxon>Streptococcus</taxon>
    </lineage>
</organism>
<name>A0A139QR82_STROR</name>
<evidence type="ECO:0000313" key="2">
    <source>
        <dbReference type="Proteomes" id="UP000070353"/>
    </source>
</evidence>
<dbReference type="RefSeq" id="WP_061408179.1">
    <property type="nucleotide sequence ID" value="NZ_KQ970760.1"/>
</dbReference>